<feature type="domain" description="ABC transmembrane type-1" evidence="10">
    <location>
        <begin position="153"/>
        <end position="350"/>
    </location>
</feature>
<evidence type="ECO:0000256" key="8">
    <source>
        <dbReference type="ARBA" id="ARBA00023136"/>
    </source>
</evidence>
<gene>
    <name evidence="11" type="ORF">HF295_03060</name>
</gene>
<evidence type="ECO:0000313" key="12">
    <source>
        <dbReference type="Proteomes" id="UP000512167"/>
    </source>
</evidence>
<evidence type="ECO:0000256" key="6">
    <source>
        <dbReference type="ARBA" id="ARBA00022970"/>
    </source>
</evidence>
<dbReference type="GO" id="GO:0022857">
    <property type="term" value="F:transmembrane transporter activity"/>
    <property type="evidence" value="ECO:0007669"/>
    <property type="project" value="InterPro"/>
</dbReference>
<name>A0A7L6N151_9MOLU</name>
<keyword evidence="8 9" id="KW-0472">Membrane</keyword>
<dbReference type="Pfam" id="PF00528">
    <property type="entry name" value="BPD_transp_1"/>
    <property type="match status" value="1"/>
</dbReference>
<keyword evidence="12" id="KW-1185">Reference proteome</keyword>
<feature type="transmembrane region" description="Helical" evidence="9">
    <location>
        <begin position="329"/>
        <end position="350"/>
    </location>
</feature>
<evidence type="ECO:0000256" key="7">
    <source>
        <dbReference type="ARBA" id="ARBA00022989"/>
    </source>
</evidence>
<dbReference type="SUPFAM" id="SSF161098">
    <property type="entry name" value="MetI-like"/>
    <property type="match status" value="1"/>
</dbReference>
<feature type="transmembrane region" description="Helical" evidence="9">
    <location>
        <begin position="230"/>
        <end position="250"/>
    </location>
</feature>
<dbReference type="InterPro" id="IPR000515">
    <property type="entry name" value="MetI-like"/>
</dbReference>
<accession>A0A7L6N151</accession>
<organism evidence="11 12">
    <name type="scientific">Hujiaoplasma nucleasis</name>
    <dbReference type="NCBI Taxonomy" id="2725268"/>
    <lineage>
        <taxon>Bacteria</taxon>
        <taxon>Bacillati</taxon>
        <taxon>Mycoplasmatota</taxon>
        <taxon>Mollicutes</taxon>
        <taxon>Candidatus Izemoplasmatales</taxon>
        <taxon>Hujiaoplasmataceae</taxon>
        <taxon>Hujiaoplasma</taxon>
    </lineage>
</organism>
<sequence>MIVQIIPRQSQNIQAEQASLNYLFYSSYKNQSLSPSRLNNINIDFFLPKYIDGIELNYNIDSDYIQVQDSLETISLRTSESYENIEVYRAKIIKEPSVWKQNIEFTLQISYELDQVTYEDKLQGQIVKTIPDDFLGGTIYTLIRYGQMFFEGALKTIVLALIGTLVGFVLALILAIMKLQKADTHDKKIMKILKEISNKFASLYITLFRGTPMIVQASFFWYGFGLFGDPYYCGLFVVSLNTAAYIAEILRGGIQSIDKGQSEAAYAFGMNHLQTMVYVIFPQAIKNSLPAIGNEFIVNIKDTAVLSVIGIFELFNQGRKITGMHYRQLEVYLIVALIYLFLTYTISQVLKHVEIKMNLQPLEITSSN</sequence>
<keyword evidence="3 9" id="KW-0813">Transport</keyword>
<evidence type="ECO:0000313" key="11">
    <source>
        <dbReference type="EMBL" id="QLY39893.1"/>
    </source>
</evidence>
<feature type="transmembrane region" description="Helical" evidence="9">
    <location>
        <begin position="157"/>
        <end position="179"/>
    </location>
</feature>
<keyword evidence="5 9" id="KW-0812">Transmembrane</keyword>
<keyword evidence="4" id="KW-1003">Cell membrane</keyword>
<reference evidence="11 12" key="1">
    <citation type="submission" date="2020-04" db="EMBL/GenBank/DDBJ databases">
        <authorList>
            <person name="Zheng R.K."/>
            <person name="Sun C.M."/>
        </authorList>
    </citation>
    <scope>NUCLEOTIDE SEQUENCE [LARGE SCALE GENOMIC DNA]</scope>
    <source>
        <strain evidence="12">zrk29</strain>
    </source>
</reference>
<evidence type="ECO:0000256" key="3">
    <source>
        <dbReference type="ARBA" id="ARBA00022448"/>
    </source>
</evidence>
<comment type="subcellular location">
    <subcellularLocation>
        <location evidence="1 9">Cell membrane</location>
        <topology evidence="1 9">Multi-pass membrane protein</topology>
    </subcellularLocation>
</comment>
<dbReference type="PANTHER" id="PTHR30614">
    <property type="entry name" value="MEMBRANE COMPONENT OF AMINO ACID ABC TRANSPORTER"/>
    <property type="match status" value="1"/>
</dbReference>
<protein>
    <submittedName>
        <fullName evidence="11">Amino acid ABC transporter permease</fullName>
    </submittedName>
</protein>
<evidence type="ECO:0000256" key="2">
    <source>
        <dbReference type="ARBA" id="ARBA00010072"/>
    </source>
</evidence>
<dbReference type="CDD" id="cd06261">
    <property type="entry name" value="TM_PBP2"/>
    <property type="match status" value="1"/>
</dbReference>
<dbReference type="EMBL" id="CP051151">
    <property type="protein sequence ID" value="QLY39893.1"/>
    <property type="molecule type" value="Genomic_DNA"/>
</dbReference>
<dbReference type="KEGG" id="tbk:HF295_03060"/>
<evidence type="ECO:0000256" key="1">
    <source>
        <dbReference type="ARBA" id="ARBA00004651"/>
    </source>
</evidence>
<evidence type="ECO:0000256" key="5">
    <source>
        <dbReference type="ARBA" id="ARBA00022692"/>
    </source>
</evidence>
<dbReference type="Proteomes" id="UP000512167">
    <property type="component" value="Chromosome"/>
</dbReference>
<feature type="transmembrane region" description="Helical" evidence="9">
    <location>
        <begin position="200"/>
        <end position="224"/>
    </location>
</feature>
<dbReference type="GO" id="GO:0043190">
    <property type="term" value="C:ATP-binding cassette (ABC) transporter complex"/>
    <property type="evidence" value="ECO:0007669"/>
    <property type="project" value="InterPro"/>
</dbReference>
<comment type="similarity">
    <text evidence="2">Belongs to the binding-protein-dependent transport system permease family. HisMQ subfamily.</text>
</comment>
<keyword evidence="6" id="KW-0029">Amino-acid transport</keyword>
<dbReference type="RefSeq" id="WP_312032382.1">
    <property type="nucleotide sequence ID" value="NZ_CP051151.1"/>
</dbReference>
<keyword evidence="7 9" id="KW-1133">Transmembrane helix</keyword>
<dbReference type="InterPro" id="IPR043429">
    <property type="entry name" value="ArtM/GltK/GlnP/TcyL/YhdX-like"/>
</dbReference>
<dbReference type="Gene3D" id="1.10.3720.10">
    <property type="entry name" value="MetI-like"/>
    <property type="match status" value="1"/>
</dbReference>
<dbReference type="InterPro" id="IPR035906">
    <property type="entry name" value="MetI-like_sf"/>
</dbReference>
<evidence type="ECO:0000259" key="10">
    <source>
        <dbReference type="PROSITE" id="PS50928"/>
    </source>
</evidence>
<dbReference type="AlphaFoldDB" id="A0A7L6N151"/>
<dbReference type="GO" id="GO:0006865">
    <property type="term" value="P:amino acid transport"/>
    <property type="evidence" value="ECO:0007669"/>
    <property type="project" value="UniProtKB-KW"/>
</dbReference>
<evidence type="ECO:0000256" key="4">
    <source>
        <dbReference type="ARBA" id="ARBA00022475"/>
    </source>
</evidence>
<dbReference type="PROSITE" id="PS50928">
    <property type="entry name" value="ABC_TM1"/>
    <property type="match status" value="1"/>
</dbReference>
<proteinExistence type="inferred from homology"/>
<dbReference type="InterPro" id="IPR010065">
    <property type="entry name" value="AA_ABC_transptr_permease_3TM"/>
</dbReference>
<evidence type="ECO:0000256" key="9">
    <source>
        <dbReference type="RuleBase" id="RU363032"/>
    </source>
</evidence>
<dbReference type="PANTHER" id="PTHR30614:SF20">
    <property type="entry name" value="GLUTAMINE TRANSPORT SYSTEM PERMEASE PROTEIN GLNP"/>
    <property type="match status" value="1"/>
</dbReference>
<dbReference type="NCBIfam" id="TIGR01726">
    <property type="entry name" value="HEQRo_perm_3TM"/>
    <property type="match status" value="1"/>
</dbReference>